<protein>
    <submittedName>
        <fullName evidence="1">DUF1491 family protein</fullName>
    </submittedName>
</protein>
<name>A0A6I4V6F9_9SPHN</name>
<gene>
    <name evidence="1" type="ORF">GRI43_10815</name>
</gene>
<comment type="caution">
    <text evidence="1">The sequence shown here is derived from an EMBL/GenBank/DDBJ whole genome shotgun (WGS) entry which is preliminary data.</text>
</comment>
<dbReference type="OrthoDB" id="9809136at2"/>
<accession>A0A6I4V6F9</accession>
<dbReference type="Pfam" id="PF07372">
    <property type="entry name" value="DUF1491"/>
    <property type="match status" value="1"/>
</dbReference>
<dbReference type="EMBL" id="WTYP01000002">
    <property type="protein sequence ID" value="MXP47874.1"/>
    <property type="molecule type" value="Genomic_DNA"/>
</dbReference>
<dbReference type="InterPro" id="IPR009964">
    <property type="entry name" value="DUF1491"/>
</dbReference>
<reference evidence="1 2" key="1">
    <citation type="submission" date="2019-12" db="EMBL/GenBank/DDBJ databases">
        <title>Genomic-based taxomic classification of the family Erythrobacteraceae.</title>
        <authorList>
            <person name="Xu L."/>
        </authorList>
    </citation>
    <scope>NUCLEOTIDE SEQUENCE [LARGE SCALE GENOMIC DNA]</scope>
    <source>
        <strain evidence="1 2">SW-109</strain>
    </source>
</reference>
<organism evidence="1 2">
    <name type="scientific">Pontixanthobacter luteolus</name>
    <dbReference type="NCBI Taxonomy" id="295089"/>
    <lineage>
        <taxon>Bacteria</taxon>
        <taxon>Pseudomonadati</taxon>
        <taxon>Pseudomonadota</taxon>
        <taxon>Alphaproteobacteria</taxon>
        <taxon>Sphingomonadales</taxon>
        <taxon>Erythrobacteraceae</taxon>
        <taxon>Pontixanthobacter</taxon>
    </lineage>
</organism>
<sequence length="111" mass="12528">MDARLPAHLEVSGLIRAVQAAGGFATVLSKGERDAGTILIVTLERGGPARLYERMPHLDDTRSFELTREQDLENPHAFDEYVHRRGEQDPDCWIVELDVAHPERFAALQHK</sequence>
<dbReference type="RefSeq" id="WP_160731120.1">
    <property type="nucleotide sequence ID" value="NZ_CANLWR010000002.1"/>
</dbReference>
<keyword evidence="2" id="KW-1185">Reference proteome</keyword>
<dbReference type="Proteomes" id="UP000471435">
    <property type="component" value="Unassembled WGS sequence"/>
</dbReference>
<evidence type="ECO:0000313" key="2">
    <source>
        <dbReference type="Proteomes" id="UP000471435"/>
    </source>
</evidence>
<proteinExistence type="predicted"/>
<dbReference type="Gene3D" id="3.40.1530.20">
    <property type="entry name" value="Protein of unknown function (DUF1491)"/>
    <property type="match status" value="1"/>
</dbReference>
<dbReference type="AlphaFoldDB" id="A0A6I4V6F9"/>
<evidence type="ECO:0000313" key="1">
    <source>
        <dbReference type="EMBL" id="MXP47874.1"/>
    </source>
</evidence>